<reference evidence="5 7" key="2">
    <citation type="journal article" date="2013" name="Nature">
        <title>Insights into bilaterian evolution from three spiralian genomes.</title>
        <authorList>
            <person name="Simakov O."/>
            <person name="Marletaz F."/>
            <person name="Cho S.J."/>
            <person name="Edsinger-Gonzales E."/>
            <person name="Havlak P."/>
            <person name="Hellsten U."/>
            <person name="Kuo D.H."/>
            <person name="Larsson T."/>
            <person name="Lv J."/>
            <person name="Arendt D."/>
            <person name="Savage R."/>
            <person name="Osoegawa K."/>
            <person name="de Jong P."/>
            <person name="Grimwood J."/>
            <person name="Chapman J.A."/>
            <person name="Shapiro H."/>
            <person name="Aerts A."/>
            <person name="Otillar R.P."/>
            <person name="Terry A.Y."/>
            <person name="Boore J.L."/>
            <person name="Grigoriev I.V."/>
            <person name="Lindberg D.R."/>
            <person name="Seaver E.C."/>
            <person name="Weisblat D.A."/>
            <person name="Putnam N.H."/>
            <person name="Rokhsar D.S."/>
        </authorList>
    </citation>
    <scope>NUCLEOTIDE SEQUENCE</scope>
</reference>
<keyword evidence="7" id="KW-1185">Reference proteome</keyword>
<dbReference type="GO" id="GO:0003779">
    <property type="term" value="F:actin binding"/>
    <property type="evidence" value="ECO:0000318"/>
    <property type="project" value="GO_Central"/>
</dbReference>
<feature type="compositionally biased region" description="Low complexity" evidence="2">
    <location>
        <begin position="568"/>
        <end position="591"/>
    </location>
</feature>
<proteinExistence type="predicted"/>
<feature type="region of interest" description="Disordered" evidence="2">
    <location>
        <begin position="923"/>
        <end position="964"/>
    </location>
</feature>
<feature type="region of interest" description="Disordered" evidence="2">
    <location>
        <begin position="436"/>
        <end position="711"/>
    </location>
</feature>
<dbReference type="OrthoDB" id="5371837at2759"/>
<dbReference type="PANTHER" id="PTHR13843">
    <property type="entry name" value="MICROTUBULE-ASSOCIATED PROTEIN"/>
    <property type="match status" value="1"/>
</dbReference>
<accession>T1FF98</accession>
<gene>
    <name evidence="6" type="primary">20207497</name>
    <name evidence="5" type="ORF">HELRODRAFT_179939</name>
</gene>
<feature type="region of interest" description="Disordered" evidence="2">
    <location>
        <begin position="1622"/>
        <end position="1743"/>
    </location>
</feature>
<evidence type="ECO:0000259" key="3">
    <source>
        <dbReference type="Pfam" id="PF23415"/>
    </source>
</evidence>
<dbReference type="GO" id="GO:0000226">
    <property type="term" value="P:microtubule cytoskeleton organization"/>
    <property type="evidence" value="ECO:0000318"/>
    <property type="project" value="GO_Central"/>
</dbReference>
<dbReference type="InterPro" id="IPR056617">
    <property type="entry name" value="MAP1B/S_N"/>
</dbReference>
<dbReference type="GO" id="GO:0005874">
    <property type="term" value="C:microtubule"/>
    <property type="evidence" value="ECO:0000318"/>
    <property type="project" value="GO_Central"/>
</dbReference>
<feature type="compositionally biased region" description="Basic and acidic residues" evidence="2">
    <location>
        <begin position="1682"/>
        <end position="1695"/>
    </location>
</feature>
<feature type="compositionally biased region" description="Low complexity" evidence="2">
    <location>
        <begin position="1203"/>
        <end position="1214"/>
    </location>
</feature>
<evidence type="ECO:0000313" key="5">
    <source>
        <dbReference type="EMBL" id="ESN94847.1"/>
    </source>
</evidence>
<feature type="region of interest" description="Disordered" evidence="2">
    <location>
        <begin position="1144"/>
        <end position="1163"/>
    </location>
</feature>
<dbReference type="GO" id="GO:0031114">
    <property type="term" value="P:regulation of microtubule depolymerization"/>
    <property type="evidence" value="ECO:0000318"/>
    <property type="project" value="GO_Central"/>
</dbReference>
<dbReference type="GeneID" id="20207497"/>
<dbReference type="Proteomes" id="UP000015101">
    <property type="component" value="Unassembled WGS sequence"/>
</dbReference>
<feature type="compositionally biased region" description="Polar residues" evidence="2">
    <location>
        <begin position="645"/>
        <end position="654"/>
    </location>
</feature>
<evidence type="ECO:0000259" key="4">
    <source>
        <dbReference type="Pfam" id="PF25281"/>
    </source>
</evidence>
<dbReference type="EMBL" id="KB097558">
    <property type="protein sequence ID" value="ESN94847.1"/>
    <property type="molecule type" value="Genomic_DNA"/>
</dbReference>
<dbReference type="GO" id="GO:0030425">
    <property type="term" value="C:dendrite"/>
    <property type="evidence" value="ECO:0000318"/>
    <property type="project" value="GO_Central"/>
</dbReference>
<dbReference type="InterPro" id="IPR026074">
    <property type="entry name" value="MAP1"/>
</dbReference>
<dbReference type="STRING" id="6412.T1FF98"/>
<dbReference type="GO" id="GO:0045202">
    <property type="term" value="C:synapse"/>
    <property type="evidence" value="ECO:0000318"/>
    <property type="project" value="GO_Central"/>
</dbReference>
<feature type="domain" description="Microtubule-associated protein 1B/S N-terminal" evidence="3">
    <location>
        <begin position="9"/>
        <end position="158"/>
    </location>
</feature>
<feature type="compositionally biased region" description="Basic and acidic residues" evidence="2">
    <location>
        <begin position="508"/>
        <end position="517"/>
    </location>
</feature>
<dbReference type="RefSeq" id="XP_009026983.1">
    <property type="nucleotide sequence ID" value="XM_009028735.1"/>
</dbReference>
<keyword evidence="1" id="KW-0175">Coiled coil</keyword>
<dbReference type="GO" id="GO:0005829">
    <property type="term" value="C:cytosol"/>
    <property type="evidence" value="ECO:0000318"/>
    <property type="project" value="GO_Central"/>
</dbReference>
<feature type="compositionally biased region" description="Basic and acidic residues" evidence="2">
    <location>
        <begin position="1649"/>
        <end position="1658"/>
    </location>
</feature>
<feature type="region of interest" description="Disordered" evidence="2">
    <location>
        <begin position="1413"/>
        <end position="1445"/>
    </location>
</feature>
<evidence type="ECO:0000256" key="2">
    <source>
        <dbReference type="SAM" id="MobiDB-lite"/>
    </source>
</evidence>
<dbReference type="OMA" id="TENSHTV"/>
<sequence>MLKQTQASINIRAKLKTWNEHLSGLKIDAELKKILQKDLQVSKNHSELIVVNSKLTVILLFNPTLTCFKQICKDFFAIKSCYRQIIYSGPVLASCGSWILQDSVLSISNFAKILKEIEMPDFEPFYVNAFPIGKWTQENMEKLSSLSIKLNPSEVVESVGTEVDRVVSYEDLLKVVERFIDLDDEDNMKVISAAPSSNKFLDSRFDLCVKSIDNNSIISIGDFKMLIKGDSLCHISMDQLTNLDVLMLARSDLRSFEWLASSIDKNSDKHFKFSMLYSNILNYLSGKTNELVPVADDDNRLKVDPNIFIRALLRSLAESNIPVSSCYSSSTQQQQSITLYHKTGFGTLQLFPISPSLESKEVKDFQKNPTTADQFPGSSCILVWQPFDKKVKPIRFLFSNLIPQASIFEGLSKLKNSIAFSNWDGLSQSQEIIAKAKPSKLQDKQSNGSLSGVKETAKPPVKVRSNAETSSLSSLPAANGTKTITKPKVGTFKSDGIDKNQTLPIAPQKKEFKDKNKANMSVLGTPMPSKIDPTSKGINIKSAVKQNDKVTAETSTKSSTQPKVPSKAATAKATHTITTTTTTNTTGTATASSKISPTASAAKPIPTKQVPSKPAKEAGTAQKHVASDAHTSNKFTSKPPLTKPVETTKSTKITASVPAAKKELDKPKVEASPKMDKKKPAPKTSTAKKDAPGKSAGKVMEEKKVKSVESAQVTKPLNEVAELNSNNLATQEVYNEELITPMSNKSIVESTEIDDVCSKKKEQVVESRVLSVENVNEPRLEEKMPSPENEARFISDKIEKEEKNDELINIEQPVCVIPEDSKLHVNVEANFVDECTLGEEVQVQTSPVYDKLEDLEDAGEALIDTADVDDVVVSVGDVGHCIHADHNAELFENEGLLVNDDNQEELISVGRLNEEEVIKKVQDMNVESLPPVENNDDLPEEHVQRDSQIDDGRFPSEDFDEESDDVNLLPEHQMTDSQPSDHPQPDYDFKNENIAEENELVEQQQKQQQQPLEQLDDGMIKSGLSLTGSESAPNENLYSDNVEEEQMGAIRPDKQVEPFEKGLCEGEVIFKRQPGEKFFDDLEGVPFSGNVEKDDDVLMEDNDKDSLERSCDIIDKVEKPVLNTANFFTDPFEQQDTTHMHDNHVEKQETESLKQQLEMESEPLVADVSTHETDANQFDEHQHENTEVYDMDHQHQQHHKQQPHQQLEQCQQQHQQEDPHHQSHHQPDLHPPAPTSDSFMPEAIHLPPPSTTEFSDSPMNDKHELFDKNLKQTAFSDEKIDKNIACRQGIGDEELQLKLKQEEQNCEKIQNDVDKHADVDEPFNVDKQVDSVDEVSTVDDIQEDGNLVDVQMEAMQDGLLIEHTTENSHTVPQQTGQQAPDHFPVFNQQPLIADPFESDFPKMEMKLGDLFPGDVAGFPPSNDSGGSGDGTLSDDSTRAVKGSVSEIRTEDFSEDVTAGGGGDFVQFCTNQMEKFTNEADPMQEGFSFGMQNNNADMNVNTNNNNSNNMIFYNQNVIGGLTPNYHKETNEDFSEEDQDELETISEHPENEEEDNCDEGHQDLMDKQMDKLFGPLKQEVVSKSSDASPLNNLLVDIVEQAAGPVADVHCTNQKDVEVVDKINVEPDDHSGKIESGDPLNSNISSSSSTKQHLDSFDHEAPVQPSSTDDIIAAWGEPMNLPSPEKPKRLSLKKDHNASHNVAGNNTASDDQVPKLSDTKKTPNIKNTEPTNNKPNNIGHDNKQLNNVKIKNDLNLKKMDSQKALTTPSIVPFFMDVAFIQDKNASHSNLYTVDFFKKVRAKVYIVHGNSVAHLDHLVKAKKLWDDGESTNTTVVFDGVTFINKINAWMELNEEAMRKFNISIEVNGADKKFDGFHLTTTTTTTTFP</sequence>
<dbReference type="PANTHER" id="PTHR13843:SF12">
    <property type="entry name" value="ATPASE F1_V1_A1 COMPLEX ALPHA_BETA SUBUNIT NUCLEOTIDE-BINDING DOMAIN-CONTAINING PROTEIN"/>
    <property type="match status" value="1"/>
</dbReference>
<dbReference type="GO" id="GO:0007409">
    <property type="term" value="P:axonogenesis"/>
    <property type="evidence" value="ECO:0000318"/>
    <property type="project" value="GO_Central"/>
</dbReference>
<dbReference type="CTD" id="20207497"/>
<evidence type="ECO:0000313" key="7">
    <source>
        <dbReference type="Proteomes" id="UP000015101"/>
    </source>
</evidence>
<feature type="compositionally biased region" description="Polar residues" evidence="2">
    <location>
        <begin position="466"/>
        <end position="484"/>
    </location>
</feature>
<dbReference type="EnsemblMetazoa" id="HelroT179939">
    <property type="protein sequence ID" value="HelroP179939"/>
    <property type="gene ID" value="HelroG179939"/>
</dbReference>
<dbReference type="GO" id="GO:0043025">
    <property type="term" value="C:neuronal cell body"/>
    <property type="evidence" value="ECO:0000318"/>
    <property type="project" value="GO_Central"/>
</dbReference>
<feature type="compositionally biased region" description="Basic and acidic residues" evidence="2">
    <location>
        <begin position="1622"/>
        <end position="1633"/>
    </location>
</feature>
<dbReference type="eggNOG" id="KOG3592">
    <property type="taxonomic scope" value="Eukaryota"/>
</dbReference>
<feature type="compositionally biased region" description="Acidic residues" evidence="2">
    <location>
        <begin position="1530"/>
        <end position="1555"/>
    </location>
</feature>
<dbReference type="Pfam" id="PF23415">
    <property type="entry name" value="MAPB1_N"/>
    <property type="match status" value="1"/>
</dbReference>
<dbReference type="KEGG" id="hro:HELRODRAFT_179939"/>
<evidence type="ECO:0000313" key="6">
    <source>
        <dbReference type="EnsemblMetazoa" id="HelroP179939"/>
    </source>
</evidence>
<feature type="compositionally biased region" description="Basic and acidic residues" evidence="2">
    <location>
        <begin position="660"/>
        <end position="679"/>
    </location>
</feature>
<dbReference type="GO" id="GO:0008017">
    <property type="term" value="F:microtubule binding"/>
    <property type="evidence" value="ECO:0000318"/>
    <property type="project" value="GO_Central"/>
</dbReference>
<feature type="compositionally biased region" description="Polar residues" evidence="2">
    <location>
        <begin position="552"/>
        <end position="563"/>
    </location>
</feature>
<feature type="compositionally biased region" description="Basic and acidic residues" evidence="2">
    <location>
        <begin position="940"/>
        <end position="956"/>
    </location>
</feature>
<feature type="region of interest" description="Disordered" evidence="2">
    <location>
        <begin position="1190"/>
        <end position="1262"/>
    </location>
</feature>
<feature type="compositionally biased region" description="Low complexity" evidence="2">
    <location>
        <begin position="1719"/>
        <end position="1735"/>
    </location>
</feature>
<dbReference type="GO" id="GO:0005875">
    <property type="term" value="C:microtubule associated complex"/>
    <property type="evidence" value="ECO:0000318"/>
    <property type="project" value="GO_Central"/>
</dbReference>
<reference evidence="7" key="1">
    <citation type="submission" date="2012-12" db="EMBL/GenBank/DDBJ databases">
        <authorList>
            <person name="Hellsten U."/>
            <person name="Grimwood J."/>
            <person name="Chapman J.A."/>
            <person name="Shapiro H."/>
            <person name="Aerts A."/>
            <person name="Otillar R.P."/>
            <person name="Terry A.Y."/>
            <person name="Boore J.L."/>
            <person name="Simakov O."/>
            <person name="Marletaz F."/>
            <person name="Cho S.-J."/>
            <person name="Edsinger-Gonzales E."/>
            <person name="Havlak P."/>
            <person name="Kuo D.-H."/>
            <person name="Larsson T."/>
            <person name="Lv J."/>
            <person name="Arendt D."/>
            <person name="Savage R."/>
            <person name="Osoegawa K."/>
            <person name="de Jong P."/>
            <person name="Lindberg D.R."/>
            <person name="Seaver E.C."/>
            <person name="Weisblat D.A."/>
            <person name="Putnam N.H."/>
            <person name="Grigoriev I.V."/>
            <person name="Rokhsar D.S."/>
        </authorList>
    </citation>
    <scope>NUCLEOTIDE SEQUENCE</scope>
</reference>
<feature type="coiled-coil region" evidence="1">
    <location>
        <begin position="1292"/>
        <end position="1319"/>
    </location>
</feature>
<dbReference type="InterPro" id="IPR057480">
    <property type="entry name" value="MAP1A/B/S-like_MBL"/>
</dbReference>
<organism evidence="6 7">
    <name type="scientific">Helobdella robusta</name>
    <name type="common">Californian leech</name>
    <dbReference type="NCBI Taxonomy" id="6412"/>
    <lineage>
        <taxon>Eukaryota</taxon>
        <taxon>Metazoa</taxon>
        <taxon>Spiralia</taxon>
        <taxon>Lophotrochozoa</taxon>
        <taxon>Annelida</taxon>
        <taxon>Clitellata</taxon>
        <taxon>Hirudinea</taxon>
        <taxon>Rhynchobdellida</taxon>
        <taxon>Glossiphoniidae</taxon>
        <taxon>Helobdella</taxon>
    </lineage>
</organism>
<dbReference type="Pfam" id="PF25281">
    <property type="entry name" value="MBL_MAP1B"/>
    <property type="match status" value="1"/>
</dbReference>
<dbReference type="GO" id="GO:0016358">
    <property type="term" value="P:dendrite development"/>
    <property type="evidence" value="ECO:0000318"/>
    <property type="project" value="GO_Central"/>
</dbReference>
<protein>
    <submittedName>
        <fullName evidence="5 6">Uncharacterized protein</fullName>
    </submittedName>
</protein>
<dbReference type="InParanoid" id="T1FF98"/>
<reference evidence="6" key="3">
    <citation type="submission" date="2015-06" db="UniProtKB">
        <authorList>
            <consortium name="EnsemblMetazoa"/>
        </authorList>
    </citation>
    <scope>IDENTIFICATION</scope>
</reference>
<feature type="region of interest" description="Disordered" evidence="2">
    <location>
        <begin position="1525"/>
        <end position="1557"/>
    </location>
</feature>
<feature type="domain" description="Microtubule-associated protein 1A/B/S-like MBL-like" evidence="4">
    <location>
        <begin position="296"/>
        <end position="416"/>
    </location>
</feature>
<feature type="compositionally biased region" description="Basic and acidic residues" evidence="2">
    <location>
        <begin position="1215"/>
        <end position="1228"/>
    </location>
</feature>
<name>T1FF98_HELRO</name>
<dbReference type="HOGENOM" id="CLU_236156_0_0_1"/>
<feature type="compositionally biased region" description="Polar residues" evidence="2">
    <location>
        <begin position="1696"/>
        <end position="1707"/>
    </location>
</feature>
<dbReference type="EMBL" id="AMQM01007053">
    <property type="status" value="NOT_ANNOTATED_CDS"/>
    <property type="molecule type" value="Genomic_DNA"/>
</dbReference>
<evidence type="ECO:0000256" key="1">
    <source>
        <dbReference type="SAM" id="Coils"/>
    </source>
</evidence>